<comment type="caution">
    <text evidence="2">The sequence shown here is derived from an EMBL/GenBank/DDBJ whole genome shotgun (WGS) entry which is preliminary data.</text>
</comment>
<feature type="transmembrane region" description="Helical" evidence="1">
    <location>
        <begin position="88"/>
        <end position="108"/>
    </location>
</feature>
<evidence type="ECO:0000313" key="2">
    <source>
        <dbReference type="EMBL" id="CAI5439566.1"/>
    </source>
</evidence>
<proteinExistence type="predicted"/>
<keyword evidence="1" id="KW-0472">Membrane</keyword>
<name>A0A9P1MUR4_9PELO</name>
<gene>
    <name evidence="2" type="ORF">CAMP_LOCUS2203</name>
</gene>
<accession>A0A9P1MUR4</accession>
<feature type="transmembrane region" description="Helical" evidence="1">
    <location>
        <begin position="65"/>
        <end position="82"/>
    </location>
</feature>
<sequence>MSNKVIVYFGATLAVSELRILCILHNCEPTKYRCFPPRLPKTRPHNIVFAWIFTFTFRRQIQNPMAHCATIIGIIIAVFTNPRHSHEISEFSGIMVEVMLPLMILFLLKELDRSSRRPILPATSTQQNHETNL</sequence>
<dbReference type="Proteomes" id="UP001152747">
    <property type="component" value="Unassembled WGS sequence"/>
</dbReference>
<evidence type="ECO:0000313" key="3">
    <source>
        <dbReference type="Proteomes" id="UP001152747"/>
    </source>
</evidence>
<dbReference type="EMBL" id="CANHGI010000001">
    <property type="protein sequence ID" value="CAI5439566.1"/>
    <property type="molecule type" value="Genomic_DNA"/>
</dbReference>
<dbReference type="AlphaFoldDB" id="A0A9P1MUR4"/>
<protein>
    <submittedName>
        <fullName evidence="2">Uncharacterized protein</fullName>
    </submittedName>
</protein>
<keyword evidence="1" id="KW-1133">Transmembrane helix</keyword>
<evidence type="ECO:0000256" key="1">
    <source>
        <dbReference type="SAM" id="Phobius"/>
    </source>
</evidence>
<reference evidence="2" key="1">
    <citation type="submission" date="2022-11" db="EMBL/GenBank/DDBJ databases">
        <authorList>
            <person name="Kikuchi T."/>
        </authorList>
    </citation>
    <scope>NUCLEOTIDE SEQUENCE</scope>
    <source>
        <strain evidence="2">PS1010</strain>
    </source>
</reference>
<keyword evidence="1" id="KW-0812">Transmembrane</keyword>
<organism evidence="2 3">
    <name type="scientific">Caenorhabditis angaria</name>
    <dbReference type="NCBI Taxonomy" id="860376"/>
    <lineage>
        <taxon>Eukaryota</taxon>
        <taxon>Metazoa</taxon>
        <taxon>Ecdysozoa</taxon>
        <taxon>Nematoda</taxon>
        <taxon>Chromadorea</taxon>
        <taxon>Rhabditida</taxon>
        <taxon>Rhabditina</taxon>
        <taxon>Rhabditomorpha</taxon>
        <taxon>Rhabditoidea</taxon>
        <taxon>Rhabditidae</taxon>
        <taxon>Peloderinae</taxon>
        <taxon>Caenorhabditis</taxon>
    </lineage>
</organism>
<keyword evidence="3" id="KW-1185">Reference proteome</keyword>